<reference evidence="1" key="1">
    <citation type="submission" date="2022-08" db="EMBL/GenBank/DDBJ databases">
        <authorList>
            <person name="Gutierrez-Valencia J."/>
        </authorList>
    </citation>
    <scope>NUCLEOTIDE SEQUENCE</scope>
</reference>
<name>A0AAV0IPQ0_9ROSI</name>
<gene>
    <name evidence="1" type="ORF">LITE_LOCUS9864</name>
</gene>
<dbReference type="AlphaFoldDB" id="A0AAV0IPQ0"/>
<protein>
    <submittedName>
        <fullName evidence="1">Uncharacterized protein</fullName>
    </submittedName>
</protein>
<keyword evidence="2" id="KW-1185">Reference proteome</keyword>
<feature type="non-terminal residue" evidence="1">
    <location>
        <position position="60"/>
    </location>
</feature>
<evidence type="ECO:0000313" key="2">
    <source>
        <dbReference type="Proteomes" id="UP001154282"/>
    </source>
</evidence>
<comment type="caution">
    <text evidence="1">The sequence shown here is derived from an EMBL/GenBank/DDBJ whole genome shotgun (WGS) entry which is preliminary data.</text>
</comment>
<dbReference type="Proteomes" id="UP001154282">
    <property type="component" value="Unassembled WGS sequence"/>
</dbReference>
<accession>A0AAV0IPQ0</accession>
<dbReference type="EMBL" id="CAMGYJ010000004">
    <property type="protein sequence ID" value="CAI0398330.1"/>
    <property type="molecule type" value="Genomic_DNA"/>
</dbReference>
<evidence type="ECO:0000313" key="1">
    <source>
        <dbReference type="EMBL" id="CAI0398330.1"/>
    </source>
</evidence>
<sequence>MGKPMASLLRYEISSNHTGQLKAVPCLYLVLAFNFRATGSRMVERGLCPDLCLSLWLAFE</sequence>
<organism evidence="1 2">
    <name type="scientific">Linum tenue</name>
    <dbReference type="NCBI Taxonomy" id="586396"/>
    <lineage>
        <taxon>Eukaryota</taxon>
        <taxon>Viridiplantae</taxon>
        <taxon>Streptophyta</taxon>
        <taxon>Embryophyta</taxon>
        <taxon>Tracheophyta</taxon>
        <taxon>Spermatophyta</taxon>
        <taxon>Magnoliopsida</taxon>
        <taxon>eudicotyledons</taxon>
        <taxon>Gunneridae</taxon>
        <taxon>Pentapetalae</taxon>
        <taxon>rosids</taxon>
        <taxon>fabids</taxon>
        <taxon>Malpighiales</taxon>
        <taxon>Linaceae</taxon>
        <taxon>Linum</taxon>
    </lineage>
</organism>
<proteinExistence type="predicted"/>